<dbReference type="InterPro" id="IPR029058">
    <property type="entry name" value="AB_hydrolase_fold"/>
</dbReference>
<dbReference type="PANTHER" id="PTHR43798">
    <property type="entry name" value="MONOACYLGLYCEROL LIPASE"/>
    <property type="match status" value="1"/>
</dbReference>
<evidence type="ECO:0000313" key="3">
    <source>
        <dbReference type="Proteomes" id="UP001162811"/>
    </source>
</evidence>
<organism evidence="2 3">
    <name type="scientific">Ralstonia soli</name>
    <dbReference type="NCBI Taxonomy" id="2953896"/>
    <lineage>
        <taxon>Bacteria</taxon>
        <taxon>Pseudomonadati</taxon>
        <taxon>Pseudomonadota</taxon>
        <taxon>Betaproteobacteria</taxon>
        <taxon>Burkholderiales</taxon>
        <taxon>Burkholderiaceae</taxon>
        <taxon>Ralstonia</taxon>
    </lineage>
</organism>
<dbReference type="PANTHER" id="PTHR43798:SF33">
    <property type="entry name" value="HYDROLASE, PUTATIVE (AFU_ORTHOLOGUE AFUA_2G14860)-RELATED"/>
    <property type="match status" value="1"/>
</dbReference>
<dbReference type="EMBL" id="JAMXHT010000006">
    <property type="protein sequence ID" value="MCO5399718.1"/>
    <property type="molecule type" value="Genomic_DNA"/>
</dbReference>
<name>A0ABT1AMR6_9RALS</name>
<protein>
    <submittedName>
        <fullName evidence="2">Alpha/beta fold hydrolase</fullName>
    </submittedName>
</protein>
<proteinExistence type="predicted"/>
<dbReference type="PRINTS" id="PR00111">
    <property type="entry name" value="ABHYDROLASE"/>
</dbReference>
<dbReference type="GO" id="GO:0016787">
    <property type="term" value="F:hydrolase activity"/>
    <property type="evidence" value="ECO:0007669"/>
    <property type="project" value="UniProtKB-KW"/>
</dbReference>
<evidence type="ECO:0000313" key="2">
    <source>
        <dbReference type="EMBL" id="MCO5399718.1"/>
    </source>
</evidence>
<evidence type="ECO:0000259" key="1">
    <source>
        <dbReference type="Pfam" id="PF12697"/>
    </source>
</evidence>
<reference evidence="2" key="1">
    <citation type="submission" date="2022-06" db="EMBL/GenBank/DDBJ databases">
        <authorList>
            <person name="Lu C.-H."/>
        </authorList>
    </citation>
    <scope>NUCLEOTIDE SEQUENCE</scope>
    <source>
        <strain evidence="2">21MJYT02-11</strain>
    </source>
</reference>
<dbReference type="SUPFAM" id="SSF53474">
    <property type="entry name" value="alpha/beta-Hydrolases"/>
    <property type="match status" value="1"/>
</dbReference>
<comment type="caution">
    <text evidence="2">The sequence shown here is derived from an EMBL/GenBank/DDBJ whole genome shotgun (WGS) entry which is preliminary data.</text>
</comment>
<dbReference type="Gene3D" id="3.40.50.1820">
    <property type="entry name" value="alpha/beta hydrolase"/>
    <property type="match status" value="1"/>
</dbReference>
<gene>
    <name evidence="2" type="ORF">NG900_16085</name>
</gene>
<dbReference type="InterPro" id="IPR050266">
    <property type="entry name" value="AB_hydrolase_sf"/>
</dbReference>
<dbReference type="Proteomes" id="UP001162811">
    <property type="component" value="Unassembled WGS sequence"/>
</dbReference>
<sequence length="294" mass="31433">MEICTVDLDGVSTRYVSAGKTGETVIFLHGGTPASLLRQNAFIWERNLDALGEEFRVLAPDLLGMGHTRVAPDAVVTIEQMTKHASKFADVVCPGPVHLVGHDEGGIIALNLAYASPARVSSVTLVGSRAAPTGDGIASLALAGCPSPSADRHGQAWLMERMSFSETHIGEGAFLEDVASVSATKDLAPEAVVTMKASISRAKSVCFAKFRDEGFPAPIQLIWGLQDQIIPIEHAFSLYGLLLEKQPSAHLRIVNRAGNLVFRERAAEFNGLIRSFIGVEASLIRRRHGSSLPG</sequence>
<keyword evidence="3" id="KW-1185">Reference proteome</keyword>
<dbReference type="Pfam" id="PF12697">
    <property type="entry name" value="Abhydrolase_6"/>
    <property type="match status" value="1"/>
</dbReference>
<reference evidence="2" key="2">
    <citation type="journal article" date="2023" name="Front. Microbiol.">
        <title>Ralstonia chuxiongensis sp. nov., Ralstonia mojiangensis sp. nov., and Ralstonia soli sp. nov., isolated from tobacco fields, are three novel species in the family Burkholderiaceae.</title>
        <authorList>
            <person name="Lu C.H."/>
            <person name="Zhang Y.Y."/>
            <person name="Jiang N."/>
            <person name="Chen W."/>
            <person name="Shao X."/>
            <person name="Zhao Z.M."/>
            <person name="Lu W.L."/>
            <person name="Hu X."/>
            <person name="Xi Y.X."/>
            <person name="Zou S.Y."/>
            <person name="Wei Q.J."/>
            <person name="Lin Z.L."/>
            <person name="Gong L."/>
            <person name="Gai X.T."/>
            <person name="Zhang L.Q."/>
            <person name="Li J.Y."/>
            <person name="Jin Y."/>
            <person name="Xia Z.Y."/>
        </authorList>
    </citation>
    <scope>NUCLEOTIDE SEQUENCE</scope>
    <source>
        <strain evidence="2">21MJYT02-11</strain>
    </source>
</reference>
<feature type="domain" description="AB hydrolase-1" evidence="1">
    <location>
        <begin position="25"/>
        <end position="270"/>
    </location>
</feature>
<accession>A0ABT1AMR6</accession>
<dbReference type="InterPro" id="IPR000073">
    <property type="entry name" value="AB_hydrolase_1"/>
</dbReference>
<keyword evidence="2" id="KW-0378">Hydrolase</keyword>
<dbReference type="RefSeq" id="WP_252682276.1">
    <property type="nucleotide sequence ID" value="NZ_JAMXHT010000006.1"/>
</dbReference>